<feature type="transmembrane region" description="Helical" evidence="1">
    <location>
        <begin position="180"/>
        <end position="203"/>
    </location>
</feature>
<dbReference type="AlphaFoldDB" id="A0A7X1F9M0"/>
<dbReference type="RefSeq" id="WP_185684112.1">
    <property type="nucleotide sequence ID" value="NZ_JACLAU010000024.1"/>
</dbReference>
<protein>
    <submittedName>
        <fullName evidence="2">Pr6Pr family membrane protein</fullName>
    </submittedName>
</protein>
<keyword evidence="1" id="KW-1133">Transmembrane helix</keyword>
<evidence type="ECO:0000256" key="1">
    <source>
        <dbReference type="SAM" id="Phobius"/>
    </source>
</evidence>
<dbReference type="InterPro" id="IPR049713">
    <property type="entry name" value="Pr6Pr-like"/>
</dbReference>
<feature type="transmembrane region" description="Helical" evidence="1">
    <location>
        <begin position="72"/>
        <end position="96"/>
    </location>
</feature>
<evidence type="ECO:0000313" key="2">
    <source>
        <dbReference type="EMBL" id="MBC2652719.1"/>
    </source>
</evidence>
<sequence>MTREGWARITAGVIGAAVLLSLIPPLAKALGRGEGLFEAIWGLLRWFTITTNLLVGLVFTRLAWRGRDSVGPVLLGGTMLAIVLVGMVFNLLLPALPHQTLWDALGDRIHHVVAPIVVPLWWAVFTPHGRLRWTAPLLWALYPLGYIAYTFVRVAFTPVASDGHSRYPYFFMDLDRFGPGTVVLNLVGISAGFIVAGLLSVALDRRLATRG</sequence>
<keyword evidence="1" id="KW-0472">Membrane</keyword>
<name>A0A7X1F9M0_9SPHN</name>
<dbReference type="Proteomes" id="UP000520156">
    <property type="component" value="Unassembled WGS sequence"/>
</dbReference>
<feature type="transmembrane region" description="Helical" evidence="1">
    <location>
        <begin position="39"/>
        <end position="60"/>
    </location>
</feature>
<dbReference type="EMBL" id="JACLAU010000024">
    <property type="protein sequence ID" value="MBC2652719.1"/>
    <property type="molecule type" value="Genomic_DNA"/>
</dbReference>
<dbReference type="NCBIfam" id="NF038065">
    <property type="entry name" value="Pr6Pr"/>
    <property type="match status" value="1"/>
</dbReference>
<evidence type="ECO:0000313" key="3">
    <source>
        <dbReference type="Proteomes" id="UP000520156"/>
    </source>
</evidence>
<gene>
    <name evidence="2" type="ORF">H7F49_13535</name>
</gene>
<comment type="caution">
    <text evidence="2">The sequence shown here is derived from an EMBL/GenBank/DDBJ whole genome shotgun (WGS) entry which is preliminary data.</text>
</comment>
<reference evidence="2 3" key="1">
    <citation type="submission" date="2020-08" db="EMBL/GenBank/DDBJ databases">
        <title>The genome sequence of Novosphingobium flavum 4Y4.</title>
        <authorList>
            <person name="Liu Y."/>
        </authorList>
    </citation>
    <scope>NUCLEOTIDE SEQUENCE [LARGE SCALE GENOMIC DNA]</scope>
    <source>
        <strain evidence="2 3">4Y4</strain>
    </source>
</reference>
<feature type="transmembrane region" description="Helical" evidence="1">
    <location>
        <begin position="137"/>
        <end position="160"/>
    </location>
</feature>
<keyword evidence="1" id="KW-0812">Transmembrane</keyword>
<feature type="transmembrane region" description="Helical" evidence="1">
    <location>
        <begin position="108"/>
        <end position="125"/>
    </location>
</feature>
<proteinExistence type="predicted"/>
<keyword evidence="3" id="KW-1185">Reference proteome</keyword>
<organism evidence="2 3">
    <name type="scientific">Novosphingobium aerophilum</name>
    <dbReference type="NCBI Taxonomy" id="2839843"/>
    <lineage>
        <taxon>Bacteria</taxon>
        <taxon>Pseudomonadati</taxon>
        <taxon>Pseudomonadota</taxon>
        <taxon>Alphaproteobacteria</taxon>
        <taxon>Sphingomonadales</taxon>
        <taxon>Sphingomonadaceae</taxon>
        <taxon>Novosphingobium</taxon>
    </lineage>
</organism>
<accession>A0A7X1F9M0</accession>